<evidence type="ECO:0000259" key="4">
    <source>
        <dbReference type="Pfam" id="PF03446"/>
    </source>
</evidence>
<reference evidence="6" key="1">
    <citation type="journal article" date="2021" name="Nat. Microbiol.">
        <title>Cocultivation of an ultrasmall environmental parasitic bacterium with lytic ability against bacteria associated with wastewater foams.</title>
        <authorList>
            <person name="Batinovic S."/>
            <person name="Rose J.J.A."/>
            <person name="Ratcliffe J."/>
            <person name="Seviour R.J."/>
            <person name="Petrovski S."/>
        </authorList>
    </citation>
    <scope>NUCLEOTIDE SEQUENCE</scope>
    <source>
        <strain evidence="6">CON44</strain>
    </source>
</reference>
<dbReference type="InterPro" id="IPR029154">
    <property type="entry name" value="HIBADH-like_NADP-bd"/>
</dbReference>
<proteinExistence type="inferred from homology"/>
<dbReference type="GO" id="GO:0050661">
    <property type="term" value="F:NADP binding"/>
    <property type="evidence" value="ECO:0007669"/>
    <property type="project" value="InterPro"/>
</dbReference>
<dbReference type="PIRSF" id="PIRSF000103">
    <property type="entry name" value="HIBADH"/>
    <property type="match status" value="1"/>
</dbReference>
<dbReference type="InterPro" id="IPR015815">
    <property type="entry name" value="HIBADH-related"/>
</dbReference>
<dbReference type="GO" id="GO:0016491">
    <property type="term" value="F:oxidoreductase activity"/>
    <property type="evidence" value="ECO:0007669"/>
    <property type="project" value="UniProtKB-KW"/>
</dbReference>
<keyword evidence="3" id="KW-0520">NAD</keyword>
<dbReference type="Pfam" id="PF14833">
    <property type="entry name" value="NAD_binding_11"/>
    <property type="match status" value="1"/>
</dbReference>
<evidence type="ECO:0000313" key="6">
    <source>
        <dbReference type="EMBL" id="QHN40923.1"/>
    </source>
</evidence>
<dbReference type="EMBL" id="CP045810">
    <property type="protein sequence ID" value="QHN40923.1"/>
    <property type="molecule type" value="Genomic_DNA"/>
</dbReference>
<dbReference type="Gene3D" id="1.10.1040.10">
    <property type="entry name" value="N-(1-d-carboxylethyl)-l-norvaline Dehydrogenase, domain 2"/>
    <property type="match status" value="1"/>
</dbReference>
<feature type="domain" description="6-phosphogluconate dehydrogenase NADP-binding" evidence="4">
    <location>
        <begin position="6"/>
        <end position="158"/>
    </location>
</feature>
<dbReference type="InterPro" id="IPR013328">
    <property type="entry name" value="6PGD_dom2"/>
</dbReference>
<accession>A0A857L1P3</accession>
<dbReference type="SUPFAM" id="SSF51735">
    <property type="entry name" value="NAD(P)-binding Rossmann-fold domains"/>
    <property type="match status" value="1"/>
</dbReference>
<dbReference type="Gene3D" id="3.40.50.720">
    <property type="entry name" value="NAD(P)-binding Rossmann-like Domain"/>
    <property type="match status" value="1"/>
</dbReference>
<gene>
    <name evidence="6" type="ORF">GII30_18720</name>
</gene>
<evidence type="ECO:0000256" key="2">
    <source>
        <dbReference type="ARBA" id="ARBA00023002"/>
    </source>
</evidence>
<dbReference type="Pfam" id="PF03446">
    <property type="entry name" value="NAD_binding_2"/>
    <property type="match status" value="1"/>
</dbReference>
<evidence type="ECO:0000256" key="3">
    <source>
        <dbReference type="ARBA" id="ARBA00023027"/>
    </source>
</evidence>
<dbReference type="SUPFAM" id="SSF48179">
    <property type="entry name" value="6-phosphogluconate dehydrogenase C-terminal domain-like"/>
    <property type="match status" value="1"/>
</dbReference>
<name>A0A857L1P3_9ACTN</name>
<sequence length="275" mass="28188">MSSRQQVGFVGAGKIGEPMIGRLLAAGHPVSVYARRPEVREQLAALGADTPDRLTDVARAPLVLVCLFDDSQLLEVAPKIIENMAPGTVFASHTTGSPHTIAQLERLGATRRVSIVEAPFSGTPAAIRAGRLTVLLGGDEGPTDEVARAVAAYASTIHRTGGLGTALSAKLLNNALFAACTQITLSALDSARQLGIDDRVLLDVLADSSGGSAAASYIAASGEDPAVYSARISRYLTKDLDAARTAAHDLGADVSALLAAARLGPMNLDVAAAAG</sequence>
<dbReference type="InterPro" id="IPR006115">
    <property type="entry name" value="6PGDH_NADP-bd"/>
</dbReference>
<evidence type="ECO:0000259" key="5">
    <source>
        <dbReference type="Pfam" id="PF14833"/>
    </source>
</evidence>
<comment type="similarity">
    <text evidence="1">Belongs to the HIBADH-related family.</text>
</comment>
<organism evidence="6">
    <name type="scientific">Gordonia amarae</name>
    <dbReference type="NCBI Taxonomy" id="36821"/>
    <lineage>
        <taxon>Bacteria</taxon>
        <taxon>Bacillati</taxon>
        <taxon>Actinomycetota</taxon>
        <taxon>Actinomycetes</taxon>
        <taxon>Mycobacteriales</taxon>
        <taxon>Gordoniaceae</taxon>
        <taxon>Gordonia</taxon>
    </lineage>
</organism>
<dbReference type="InterPro" id="IPR008927">
    <property type="entry name" value="6-PGluconate_DH-like_C_sf"/>
</dbReference>
<dbReference type="GO" id="GO:0051287">
    <property type="term" value="F:NAD binding"/>
    <property type="evidence" value="ECO:0007669"/>
    <property type="project" value="InterPro"/>
</dbReference>
<keyword evidence="2" id="KW-0560">Oxidoreductase</keyword>
<dbReference type="RefSeq" id="WP_005184673.1">
    <property type="nucleotide sequence ID" value="NZ_CP045804.1"/>
</dbReference>
<feature type="domain" description="3-hydroxyisobutyrate dehydrogenase-like NAD-binding" evidence="5">
    <location>
        <begin position="164"/>
        <end position="261"/>
    </location>
</feature>
<dbReference type="AlphaFoldDB" id="A0A857L1P3"/>
<protein>
    <submittedName>
        <fullName evidence="6">NAD-binding protein</fullName>
    </submittedName>
</protein>
<dbReference type="PANTHER" id="PTHR43060:SF15">
    <property type="entry name" value="3-HYDROXYISOBUTYRATE DEHYDROGENASE-LIKE 1, MITOCHONDRIAL-RELATED"/>
    <property type="match status" value="1"/>
</dbReference>
<dbReference type="InterPro" id="IPR036291">
    <property type="entry name" value="NAD(P)-bd_dom_sf"/>
</dbReference>
<evidence type="ECO:0000256" key="1">
    <source>
        <dbReference type="ARBA" id="ARBA00009080"/>
    </source>
</evidence>
<dbReference type="PANTHER" id="PTHR43060">
    <property type="entry name" value="3-HYDROXYISOBUTYRATE DEHYDROGENASE-LIKE 1, MITOCHONDRIAL-RELATED"/>
    <property type="match status" value="1"/>
</dbReference>